<comment type="caution">
    <text evidence="3">The sequence shown here is derived from an EMBL/GenBank/DDBJ whole genome shotgun (WGS) entry which is preliminary data.</text>
</comment>
<feature type="signal peptide" evidence="1">
    <location>
        <begin position="1"/>
        <end position="31"/>
    </location>
</feature>
<feature type="chain" id="PRO_5040748260" evidence="1">
    <location>
        <begin position="32"/>
        <end position="485"/>
    </location>
</feature>
<evidence type="ECO:0000259" key="2">
    <source>
        <dbReference type="Pfam" id="PF07995"/>
    </source>
</evidence>
<dbReference type="InterPro" id="IPR012938">
    <property type="entry name" value="Glc/Sorbosone_DH"/>
</dbReference>
<protein>
    <submittedName>
        <fullName evidence="3">PQQ-dependent sugar dehydrogenase</fullName>
    </submittedName>
</protein>
<feature type="domain" description="Glucose/Sorbosone dehydrogenase" evidence="2">
    <location>
        <begin position="53"/>
        <end position="251"/>
    </location>
</feature>
<proteinExistence type="predicted"/>
<gene>
    <name evidence="3" type="ORF">OJ997_27560</name>
</gene>
<dbReference type="PANTHER" id="PTHR19328:SF75">
    <property type="entry name" value="ALDOSE SUGAR DEHYDROGENASE YLII"/>
    <property type="match status" value="1"/>
</dbReference>
<reference evidence="3" key="1">
    <citation type="submission" date="2022-10" db="EMBL/GenBank/DDBJ databases">
        <title>The WGS of Solirubrobacter phytolaccae KCTC 29190.</title>
        <authorList>
            <person name="Jiang Z."/>
        </authorList>
    </citation>
    <scope>NUCLEOTIDE SEQUENCE</scope>
    <source>
        <strain evidence="3">KCTC 29190</strain>
    </source>
</reference>
<keyword evidence="4" id="KW-1185">Reference proteome</keyword>
<sequence length="485" mass="50627">MGRTGLAARTRRWACGGSLIAALAVCGTAEAAPSLSKLGDFAEPVFAAGAPGDGARVFVVERKGKILVANGAATQTFLDLTSETFSEGSERGLLSLAFSPDYATSGRFFVYLTVAGGDIQVREYRRGGSPDVADPASGRVLLTVPHREAENHNGGQLQWGPDGLLWLGTGDGGSGDDAFRHAQDPASLLGKLIKLDVNTGAATIASVGLRNPWRFSFDRANGQIVIADVGQGAREEINVGLASNYGWPCREGAIAGPRQDATCASGTAGPVLDKTHDGDGFCSITGGYVVRDPGLPTLNGRYIYGDYCATGLRSVDLGNPRSDAALGLSVQGLSSFGEDACGRIFVVSLNGPVWRLVDGAPSACDLGSPPATVVPDTRACSLALRATGVRSVRKYRRLTVALRTDEGCRATVKASIKGIAQFRSTKTSLTAGKRAVVRVKLTARGVRAVRSALRRKASLRVAVRVTAVDAVGNVRTLSRAVKIRG</sequence>
<dbReference type="Gene3D" id="2.120.10.30">
    <property type="entry name" value="TolB, C-terminal domain"/>
    <property type="match status" value="1"/>
</dbReference>
<dbReference type="Pfam" id="PF07995">
    <property type="entry name" value="GSDH"/>
    <property type="match status" value="1"/>
</dbReference>
<dbReference type="SUPFAM" id="SSF50952">
    <property type="entry name" value="Soluble quinoprotein glucose dehydrogenase"/>
    <property type="match status" value="1"/>
</dbReference>
<dbReference type="AlphaFoldDB" id="A0A9X3SIA6"/>
<evidence type="ECO:0000313" key="3">
    <source>
        <dbReference type="EMBL" id="MDA0184097.1"/>
    </source>
</evidence>
<dbReference type="Proteomes" id="UP001147653">
    <property type="component" value="Unassembled WGS sequence"/>
</dbReference>
<accession>A0A9X3SIA6</accession>
<evidence type="ECO:0000313" key="4">
    <source>
        <dbReference type="Proteomes" id="UP001147653"/>
    </source>
</evidence>
<dbReference type="PANTHER" id="PTHR19328">
    <property type="entry name" value="HEDGEHOG-INTERACTING PROTEIN"/>
    <property type="match status" value="1"/>
</dbReference>
<dbReference type="RefSeq" id="WP_270028514.1">
    <property type="nucleotide sequence ID" value="NZ_JAPDDP010000068.1"/>
</dbReference>
<dbReference type="EMBL" id="JAPDDP010000068">
    <property type="protein sequence ID" value="MDA0184097.1"/>
    <property type="molecule type" value="Genomic_DNA"/>
</dbReference>
<name>A0A9X3SIA6_9ACTN</name>
<dbReference type="InterPro" id="IPR011042">
    <property type="entry name" value="6-blade_b-propeller_TolB-like"/>
</dbReference>
<organism evidence="3 4">
    <name type="scientific">Solirubrobacter phytolaccae</name>
    <dbReference type="NCBI Taxonomy" id="1404360"/>
    <lineage>
        <taxon>Bacteria</taxon>
        <taxon>Bacillati</taxon>
        <taxon>Actinomycetota</taxon>
        <taxon>Thermoleophilia</taxon>
        <taxon>Solirubrobacterales</taxon>
        <taxon>Solirubrobacteraceae</taxon>
        <taxon>Solirubrobacter</taxon>
    </lineage>
</organism>
<dbReference type="InterPro" id="IPR011041">
    <property type="entry name" value="Quinoprot_gluc/sorb_DH_b-prop"/>
</dbReference>
<evidence type="ECO:0000256" key="1">
    <source>
        <dbReference type="SAM" id="SignalP"/>
    </source>
</evidence>
<keyword evidence="1" id="KW-0732">Signal</keyword>